<sequence>MNISNGVDTPKKEKTFVVSLKGVAPWISKVCYKKDEKDLKLYFTIIVGDAANSHNSDILQLPLEATPLPALSGKLLAKLEFLEGKNLYLAVISKDEWQECQANAQALRAGIRHIQDYIGDRSSLFLLYEEAGSPYPKGLLWTKRKEFQEAVRPLGTALQKGNWTLLSFPDQTIAAIPSRIRQAL</sequence>
<dbReference type="EMBL" id="MHTW01000013">
    <property type="protein sequence ID" value="OHA67414.1"/>
    <property type="molecule type" value="Genomic_DNA"/>
</dbReference>
<dbReference type="Proteomes" id="UP000176901">
    <property type="component" value="Unassembled WGS sequence"/>
</dbReference>
<evidence type="ECO:0000313" key="1">
    <source>
        <dbReference type="EMBL" id="OHA67414.1"/>
    </source>
</evidence>
<dbReference type="STRING" id="1802451.A3C82_02230"/>
<proteinExistence type="predicted"/>
<reference evidence="1 2" key="1">
    <citation type="journal article" date="2016" name="Nat. Commun.">
        <title>Thousands of microbial genomes shed light on interconnected biogeochemical processes in an aquifer system.</title>
        <authorList>
            <person name="Anantharaman K."/>
            <person name="Brown C.T."/>
            <person name="Hug L.A."/>
            <person name="Sharon I."/>
            <person name="Castelle C.J."/>
            <person name="Probst A.J."/>
            <person name="Thomas B.C."/>
            <person name="Singh A."/>
            <person name="Wilkins M.J."/>
            <person name="Karaoz U."/>
            <person name="Brodie E.L."/>
            <person name="Williams K.H."/>
            <person name="Hubbard S.S."/>
            <person name="Banfield J.F."/>
        </authorList>
    </citation>
    <scope>NUCLEOTIDE SEQUENCE [LARGE SCALE GENOMIC DNA]</scope>
</reference>
<organism evidence="1 2">
    <name type="scientific">Candidatus Wildermuthbacteria bacterium RIFCSPHIGHO2_02_FULL_47_12</name>
    <dbReference type="NCBI Taxonomy" id="1802451"/>
    <lineage>
        <taxon>Bacteria</taxon>
        <taxon>Candidatus Wildermuthiibacteriota</taxon>
    </lineage>
</organism>
<accession>A0A1G2R3F6</accession>
<dbReference type="AlphaFoldDB" id="A0A1G2R3F6"/>
<name>A0A1G2R3F6_9BACT</name>
<comment type="caution">
    <text evidence="1">The sequence shown here is derived from an EMBL/GenBank/DDBJ whole genome shotgun (WGS) entry which is preliminary data.</text>
</comment>
<protein>
    <submittedName>
        <fullName evidence="1">Uncharacterized protein</fullName>
    </submittedName>
</protein>
<gene>
    <name evidence="1" type="ORF">A3C82_02230</name>
</gene>
<evidence type="ECO:0000313" key="2">
    <source>
        <dbReference type="Proteomes" id="UP000176901"/>
    </source>
</evidence>